<evidence type="ECO:0000313" key="1">
    <source>
        <dbReference type="EMBL" id="KAK9767046.1"/>
    </source>
</evidence>
<dbReference type="EMBL" id="JASJQH010000105">
    <property type="protein sequence ID" value="KAK9767046.1"/>
    <property type="molecule type" value="Genomic_DNA"/>
</dbReference>
<name>A0ABR2WZY9_9FUNG</name>
<keyword evidence="2" id="KW-1185">Reference proteome</keyword>
<accession>A0ABR2WZY9</accession>
<sequence>MLSLYESASESWDEGFEFDQDEFVVPDRIQQSQSSFQHQRESLLQVHQLYQELKTIYEKNSQSTDKIDQLIRVRQLLDFVEGDALVPDITDEGEFSNQTMSTLIQQIQELIGCF</sequence>
<organism evidence="1 2">
    <name type="scientific">Basidiobolus ranarum</name>
    <dbReference type="NCBI Taxonomy" id="34480"/>
    <lineage>
        <taxon>Eukaryota</taxon>
        <taxon>Fungi</taxon>
        <taxon>Fungi incertae sedis</taxon>
        <taxon>Zoopagomycota</taxon>
        <taxon>Entomophthoromycotina</taxon>
        <taxon>Basidiobolomycetes</taxon>
        <taxon>Basidiobolales</taxon>
        <taxon>Basidiobolaceae</taxon>
        <taxon>Basidiobolus</taxon>
    </lineage>
</organism>
<comment type="caution">
    <text evidence="1">The sequence shown here is derived from an EMBL/GenBank/DDBJ whole genome shotgun (WGS) entry which is preliminary data.</text>
</comment>
<dbReference type="Proteomes" id="UP001479436">
    <property type="component" value="Unassembled WGS sequence"/>
</dbReference>
<protein>
    <submittedName>
        <fullName evidence="1">Uncharacterized protein</fullName>
    </submittedName>
</protein>
<proteinExistence type="predicted"/>
<reference evidence="1 2" key="1">
    <citation type="submission" date="2023-04" db="EMBL/GenBank/DDBJ databases">
        <title>Genome of Basidiobolus ranarum AG-B5.</title>
        <authorList>
            <person name="Stajich J.E."/>
            <person name="Carter-House D."/>
            <person name="Gryganskyi A."/>
        </authorList>
    </citation>
    <scope>NUCLEOTIDE SEQUENCE [LARGE SCALE GENOMIC DNA]</scope>
    <source>
        <strain evidence="1 2">AG-B5</strain>
    </source>
</reference>
<gene>
    <name evidence="1" type="ORF">K7432_003440</name>
</gene>
<evidence type="ECO:0000313" key="2">
    <source>
        <dbReference type="Proteomes" id="UP001479436"/>
    </source>
</evidence>